<dbReference type="GO" id="GO:0004550">
    <property type="term" value="F:nucleoside diphosphate kinase activity"/>
    <property type="evidence" value="ECO:0007669"/>
    <property type="project" value="TreeGrafter"/>
</dbReference>
<keyword evidence="7" id="KW-0547">Nucleotide-binding</keyword>
<dbReference type="GeneID" id="54550691"/>
<protein>
    <recommendedName>
        <fullName evidence="4">Thymidylate kinase</fullName>
        <ecNumber evidence="3">2.7.4.9</ecNumber>
    </recommendedName>
</protein>
<dbReference type="GO" id="GO:0005829">
    <property type="term" value="C:cytosol"/>
    <property type="evidence" value="ECO:0007669"/>
    <property type="project" value="TreeGrafter"/>
</dbReference>
<dbReference type="GO" id="GO:0006235">
    <property type="term" value="P:dTTP biosynthetic process"/>
    <property type="evidence" value="ECO:0007669"/>
    <property type="project" value="TreeGrafter"/>
</dbReference>
<reference evidence="11" key="1">
    <citation type="journal article" date="2020" name="Stud. Mycol.">
        <title>101 Dothideomycetes genomes: a test case for predicting lifestyles and emergence of pathogens.</title>
        <authorList>
            <person name="Haridas S."/>
            <person name="Albert R."/>
            <person name="Binder M."/>
            <person name="Bloem J."/>
            <person name="Labutti K."/>
            <person name="Salamov A."/>
            <person name="Andreopoulos B."/>
            <person name="Baker S."/>
            <person name="Barry K."/>
            <person name="Bills G."/>
            <person name="Bluhm B."/>
            <person name="Cannon C."/>
            <person name="Castanera R."/>
            <person name="Culley D."/>
            <person name="Daum C."/>
            <person name="Ezra D."/>
            <person name="Gonzalez J."/>
            <person name="Henrissat B."/>
            <person name="Kuo A."/>
            <person name="Liang C."/>
            <person name="Lipzen A."/>
            <person name="Lutzoni F."/>
            <person name="Magnuson J."/>
            <person name="Mondo S."/>
            <person name="Nolan M."/>
            <person name="Ohm R."/>
            <person name="Pangilinan J."/>
            <person name="Park H.-J."/>
            <person name="Ramirez L."/>
            <person name="Alfaro M."/>
            <person name="Sun H."/>
            <person name="Tritt A."/>
            <person name="Yoshinaga Y."/>
            <person name="Zwiers L.-H."/>
            <person name="Turgeon B."/>
            <person name="Goodwin S."/>
            <person name="Spatafora J."/>
            <person name="Crous P."/>
            <person name="Grigoriev I."/>
        </authorList>
    </citation>
    <scope>NUCLEOTIDE SEQUENCE</scope>
    <source>
        <strain evidence="11">CBS 379.55</strain>
    </source>
</reference>
<dbReference type="GO" id="GO:0004798">
    <property type="term" value="F:dTMP kinase activity"/>
    <property type="evidence" value="ECO:0007669"/>
    <property type="project" value="UniProtKB-EC"/>
</dbReference>
<comment type="similarity">
    <text evidence="2">Belongs to the thymidylate kinase family.</text>
</comment>
<keyword evidence="6" id="KW-0545">Nucleotide biosynthesis</keyword>
<dbReference type="SUPFAM" id="SSF52540">
    <property type="entry name" value="P-loop containing nucleoside triphosphate hydrolases"/>
    <property type="match status" value="1"/>
</dbReference>
<dbReference type="RefSeq" id="XP_033657529.1">
    <property type="nucleotide sequence ID" value="XM_033797516.1"/>
</dbReference>
<accession>A0A6A6JTP0</accession>
<dbReference type="FunFam" id="3.40.50.300:FF:000679">
    <property type="entry name" value="Thymidylate kinase"/>
    <property type="match status" value="1"/>
</dbReference>
<keyword evidence="8 11" id="KW-0418">Kinase</keyword>
<dbReference type="PROSITE" id="PS01331">
    <property type="entry name" value="THYMIDYLATE_KINASE"/>
    <property type="match status" value="1"/>
</dbReference>
<dbReference type="GO" id="GO:0006227">
    <property type="term" value="P:dUDP biosynthetic process"/>
    <property type="evidence" value="ECO:0007669"/>
    <property type="project" value="TreeGrafter"/>
</dbReference>
<dbReference type="HAMAP" id="MF_00165">
    <property type="entry name" value="Thymidylate_kinase"/>
    <property type="match status" value="1"/>
</dbReference>
<dbReference type="EC" id="2.7.4.9" evidence="3"/>
<dbReference type="Proteomes" id="UP000800097">
    <property type="component" value="Unassembled WGS sequence"/>
</dbReference>
<evidence type="ECO:0000256" key="6">
    <source>
        <dbReference type="ARBA" id="ARBA00022727"/>
    </source>
</evidence>
<keyword evidence="12" id="KW-1185">Reference proteome</keyword>
<name>A0A6A6JTP0_WESOR</name>
<dbReference type="GO" id="GO:0006233">
    <property type="term" value="P:dTDP biosynthetic process"/>
    <property type="evidence" value="ECO:0007669"/>
    <property type="project" value="InterPro"/>
</dbReference>
<sequence>MTRGKLIVFEGVDRAGKSTQVRLLGEALRREGLDVRVMRFPDRTTPIGRMIGEYLAGQSDQEDHVIHLLFSANRWEAAASIESSLNSGTTVIIDRYYYSGCVYSAAKSNPSLSLTWARHPEEGLPRPDLAIFLDLSPEEAAKRGGYGGEKYEKVEMQEKVRELFAVLRESKEGEDFVTVDAGAGVDEVSRRVREVVRECMERVDREQAPLRYVGPW</sequence>
<gene>
    <name evidence="11" type="ORF">EI97DRAFT_429747</name>
</gene>
<dbReference type="InterPro" id="IPR027417">
    <property type="entry name" value="P-loop_NTPase"/>
</dbReference>
<evidence type="ECO:0000313" key="11">
    <source>
        <dbReference type="EMBL" id="KAF2279990.1"/>
    </source>
</evidence>
<keyword evidence="9" id="KW-0067">ATP-binding</keyword>
<proteinExistence type="inferred from homology"/>
<evidence type="ECO:0000313" key="12">
    <source>
        <dbReference type="Proteomes" id="UP000800097"/>
    </source>
</evidence>
<evidence type="ECO:0000256" key="3">
    <source>
        <dbReference type="ARBA" id="ARBA00012980"/>
    </source>
</evidence>
<dbReference type="InterPro" id="IPR018094">
    <property type="entry name" value="Thymidylate_kinase"/>
</dbReference>
<evidence type="ECO:0000256" key="9">
    <source>
        <dbReference type="ARBA" id="ARBA00022840"/>
    </source>
</evidence>
<dbReference type="InterPro" id="IPR018095">
    <property type="entry name" value="Thymidylate_kin_CS"/>
</dbReference>
<keyword evidence="5" id="KW-0808">Transferase</keyword>
<dbReference type="GO" id="GO:0005524">
    <property type="term" value="F:ATP binding"/>
    <property type="evidence" value="ECO:0007669"/>
    <property type="project" value="UniProtKB-KW"/>
</dbReference>
<dbReference type="GO" id="GO:0005634">
    <property type="term" value="C:nucleus"/>
    <property type="evidence" value="ECO:0007669"/>
    <property type="project" value="TreeGrafter"/>
</dbReference>
<dbReference type="PANTHER" id="PTHR10344:SF1">
    <property type="entry name" value="THYMIDYLATE KINASE"/>
    <property type="match status" value="1"/>
</dbReference>
<evidence type="ECO:0000256" key="8">
    <source>
        <dbReference type="ARBA" id="ARBA00022777"/>
    </source>
</evidence>
<evidence type="ECO:0000256" key="5">
    <source>
        <dbReference type="ARBA" id="ARBA00022679"/>
    </source>
</evidence>
<dbReference type="Pfam" id="PF02223">
    <property type="entry name" value="Thymidylate_kin"/>
    <property type="match status" value="1"/>
</dbReference>
<evidence type="ECO:0000256" key="4">
    <source>
        <dbReference type="ARBA" id="ARBA00017144"/>
    </source>
</evidence>
<comment type="pathway">
    <text evidence="1">Pyrimidine metabolism; dTTP biosynthesis.</text>
</comment>
<dbReference type="OrthoDB" id="425602at2759"/>
<feature type="domain" description="Thymidylate kinase-like" evidence="10">
    <location>
        <begin position="9"/>
        <end position="191"/>
    </location>
</feature>
<evidence type="ECO:0000256" key="1">
    <source>
        <dbReference type="ARBA" id="ARBA00004992"/>
    </source>
</evidence>
<dbReference type="InterPro" id="IPR039430">
    <property type="entry name" value="Thymidylate_kin-like_dom"/>
</dbReference>
<dbReference type="AlphaFoldDB" id="A0A6A6JTP0"/>
<evidence type="ECO:0000259" key="10">
    <source>
        <dbReference type="Pfam" id="PF02223"/>
    </source>
</evidence>
<dbReference type="EMBL" id="ML986485">
    <property type="protein sequence ID" value="KAF2279990.1"/>
    <property type="molecule type" value="Genomic_DNA"/>
</dbReference>
<dbReference type="CDD" id="cd01672">
    <property type="entry name" value="TMPK"/>
    <property type="match status" value="1"/>
</dbReference>
<evidence type="ECO:0000256" key="2">
    <source>
        <dbReference type="ARBA" id="ARBA00009776"/>
    </source>
</evidence>
<dbReference type="NCBIfam" id="TIGR00041">
    <property type="entry name" value="DTMP_kinase"/>
    <property type="match status" value="1"/>
</dbReference>
<dbReference type="PANTHER" id="PTHR10344">
    <property type="entry name" value="THYMIDYLATE KINASE"/>
    <property type="match status" value="1"/>
</dbReference>
<dbReference type="Gene3D" id="3.40.50.300">
    <property type="entry name" value="P-loop containing nucleotide triphosphate hydrolases"/>
    <property type="match status" value="1"/>
</dbReference>
<organism evidence="11 12">
    <name type="scientific">Westerdykella ornata</name>
    <dbReference type="NCBI Taxonomy" id="318751"/>
    <lineage>
        <taxon>Eukaryota</taxon>
        <taxon>Fungi</taxon>
        <taxon>Dikarya</taxon>
        <taxon>Ascomycota</taxon>
        <taxon>Pezizomycotina</taxon>
        <taxon>Dothideomycetes</taxon>
        <taxon>Pleosporomycetidae</taxon>
        <taxon>Pleosporales</taxon>
        <taxon>Sporormiaceae</taxon>
        <taxon>Westerdykella</taxon>
    </lineage>
</organism>
<evidence type="ECO:0000256" key="7">
    <source>
        <dbReference type="ARBA" id="ARBA00022741"/>
    </source>
</evidence>